<dbReference type="SUPFAM" id="SSF46689">
    <property type="entry name" value="Homeodomain-like"/>
    <property type="match status" value="2"/>
</dbReference>
<gene>
    <name evidence="5" type="ORF">EGC76_11655</name>
</gene>
<dbReference type="SUPFAM" id="SSF55136">
    <property type="entry name" value="Probable bacterial effector-binding domain"/>
    <property type="match status" value="1"/>
</dbReference>
<organism evidence="5 6">
    <name type="scientific">Pseudidiomarina gelatinasegens</name>
    <dbReference type="NCBI Taxonomy" id="2487740"/>
    <lineage>
        <taxon>Bacteria</taxon>
        <taxon>Pseudomonadati</taxon>
        <taxon>Pseudomonadota</taxon>
        <taxon>Gammaproteobacteria</taxon>
        <taxon>Alteromonadales</taxon>
        <taxon>Idiomarinaceae</taxon>
        <taxon>Pseudidiomarina</taxon>
    </lineage>
</organism>
<evidence type="ECO:0000256" key="2">
    <source>
        <dbReference type="ARBA" id="ARBA00023125"/>
    </source>
</evidence>
<reference evidence="5 6" key="1">
    <citation type="submission" date="2018-12" db="EMBL/GenBank/DDBJ databases">
        <authorList>
            <person name="Li A."/>
            <person name="Zhang M."/>
            <person name="Zhu H."/>
        </authorList>
    </citation>
    <scope>NUCLEOTIDE SEQUENCE [LARGE SCALE GENOMIC DNA]</scope>
    <source>
        <strain evidence="5 6">R04H25</strain>
    </source>
</reference>
<dbReference type="PANTHER" id="PTHR40055">
    <property type="entry name" value="TRANSCRIPTIONAL REGULATOR YGIV-RELATED"/>
    <property type="match status" value="1"/>
</dbReference>
<dbReference type="PROSITE" id="PS00041">
    <property type="entry name" value="HTH_ARAC_FAMILY_1"/>
    <property type="match status" value="1"/>
</dbReference>
<evidence type="ECO:0000256" key="3">
    <source>
        <dbReference type="ARBA" id="ARBA00023163"/>
    </source>
</evidence>
<dbReference type="Gene3D" id="3.20.80.10">
    <property type="entry name" value="Regulatory factor, effector binding domain"/>
    <property type="match status" value="1"/>
</dbReference>
<dbReference type="Pfam" id="PF12833">
    <property type="entry name" value="HTH_18"/>
    <property type="match status" value="1"/>
</dbReference>
<dbReference type="InterPro" id="IPR018060">
    <property type="entry name" value="HTH_AraC"/>
</dbReference>
<dbReference type="PRINTS" id="PR00032">
    <property type="entry name" value="HTHARAC"/>
</dbReference>
<comment type="caution">
    <text evidence="5">The sequence shown here is derived from an EMBL/GenBank/DDBJ whole genome shotgun (WGS) entry which is preliminary data.</text>
</comment>
<protein>
    <submittedName>
        <fullName evidence="5">Helix-turn-helix domain-containing protein</fullName>
    </submittedName>
</protein>
<dbReference type="Pfam" id="PF06445">
    <property type="entry name" value="GyrI-like"/>
    <property type="match status" value="1"/>
</dbReference>
<dbReference type="InterPro" id="IPR018062">
    <property type="entry name" value="HTH_AraC-typ_CS"/>
</dbReference>
<dbReference type="Proteomes" id="UP000288789">
    <property type="component" value="Unassembled WGS sequence"/>
</dbReference>
<sequence length="292" mass="33440">MANYQERFTKVIGFIESNLDSAIDVETLCEVAHISKFHFHRQCSAVFGVPVMSLVRLLRLKKAAYQLAFRADNKILSIAIDCGYESNAAFSRAFKKHFGMSPSEFRASPNWTHWESSYDPVIKLRKQTMSQENRFQVDVIELPEILVAAIEHRGLPNKLGETLARFITWRKLNKLPPSKSRTFNFIYDDPATTVPENYRFDIGCSIDQKVSDENFGIVNKKIPAGSYAMIKHIGSDDTLGEAIQFLVSDWITHSGYELRDFPITLERVSFFPEVSEHEMVTHVYLPIHNQNS</sequence>
<dbReference type="OrthoDB" id="282744at2"/>
<dbReference type="GO" id="GO:0043565">
    <property type="term" value="F:sequence-specific DNA binding"/>
    <property type="evidence" value="ECO:0007669"/>
    <property type="project" value="InterPro"/>
</dbReference>
<proteinExistence type="predicted"/>
<dbReference type="InterPro" id="IPR029442">
    <property type="entry name" value="GyrI-like"/>
</dbReference>
<dbReference type="InterPro" id="IPR020449">
    <property type="entry name" value="Tscrpt_reg_AraC-type_HTH"/>
</dbReference>
<dbReference type="InterPro" id="IPR009057">
    <property type="entry name" value="Homeodomain-like_sf"/>
</dbReference>
<dbReference type="InterPro" id="IPR011256">
    <property type="entry name" value="Reg_factor_effector_dom_sf"/>
</dbReference>
<dbReference type="Gene3D" id="1.10.10.60">
    <property type="entry name" value="Homeodomain-like"/>
    <property type="match status" value="2"/>
</dbReference>
<dbReference type="InterPro" id="IPR010499">
    <property type="entry name" value="AraC_E-bd"/>
</dbReference>
<evidence type="ECO:0000256" key="1">
    <source>
        <dbReference type="ARBA" id="ARBA00023015"/>
    </source>
</evidence>
<dbReference type="EMBL" id="RSFE01000014">
    <property type="protein sequence ID" value="RWU08004.1"/>
    <property type="molecule type" value="Genomic_DNA"/>
</dbReference>
<dbReference type="SMART" id="SM00871">
    <property type="entry name" value="AraC_E_bind"/>
    <property type="match status" value="1"/>
</dbReference>
<dbReference type="PROSITE" id="PS01124">
    <property type="entry name" value="HTH_ARAC_FAMILY_2"/>
    <property type="match status" value="1"/>
</dbReference>
<evidence type="ECO:0000313" key="6">
    <source>
        <dbReference type="Proteomes" id="UP000288789"/>
    </source>
</evidence>
<keyword evidence="1" id="KW-0805">Transcription regulation</keyword>
<keyword evidence="3" id="KW-0804">Transcription</keyword>
<feature type="domain" description="HTH araC/xylS-type" evidence="4">
    <location>
        <begin position="9"/>
        <end position="108"/>
    </location>
</feature>
<dbReference type="GO" id="GO:0003700">
    <property type="term" value="F:DNA-binding transcription factor activity"/>
    <property type="evidence" value="ECO:0007669"/>
    <property type="project" value="InterPro"/>
</dbReference>
<name>A0A443YVQ7_9GAMM</name>
<evidence type="ECO:0000259" key="4">
    <source>
        <dbReference type="PROSITE" id="PS01124"/>
    </source>
</evidence>
<keyword evidence="6" id="KW-1185">Reference proteome</keyword>
<dbReference type="PANTHER" id="PTHR40055:SF1">
    <property type="entry name" value="TRANSCRIPTIONAL REGULATOR YGIV-RELATED"/>
    <property type="match status" value="1"/>
</dbReference>
<dbReference type="AlphaFoldDB" id="A0A443YVQ7"/>
<evidence type="ECO:0000313" key="5">
    <source>
        <dbReference type="EMBL" id="RWU08004.1"/>
    </source>
</evidence>
<keyword evidence="2" id="KW-0238">DNA-binding</keyword>
<accession>A0A443YVQ7</accession>
<dbReference type="SMART" id="SM00342">
    <property type="entry name" value="HTH_ARAC"/>
    <property type="match status" value="1"/>
</dbReference>
<dbReference type="InterPro" id="IPR050908">
    <property type="entry name" value="SmbC-like"/>
</dbReference>